<dbReference type="RefSeq" id="WP_252443440.1">
    <property type="nucleotide sequence ID" value="NZ_JAGSOV010000060.1"/>
</dbReference>
<dbReference type="EMBL" id="JAGSOV010000060">
    <property type="protein sequence ID" value="MCO1658948.1"/>
    <property type="molecule type" value="Genomic_DNA"/>
</dbReference>
<evidence type="ECO:0000313" key="3">
    <source>
        <dbReference type="Proteomes" id="UP001165283"/>
    </source>
</evidence>
<dbReference type="SUPFAM" id="SSF55729">
    <property type="entry name" value="Acyl-CoA N-acyltransferases (Nat)"/>
    <property type="match status" value="1"/>
</dbReference>
<feature type="domain" description="N-acetyltransferase" evidence="1">
    <location>
        <begin position="39"/>
        <end position="182"/>
    </location>
</feature>
<dbReference type="EC" id="2.3.1.-" evidence="2"/>
<organism evidence="2 3">
    <name type="scientific">Pseudonocardia humida</name>
    <dbReference type="NCBI Taxonomy" id="2800819"/>
    <lineage>
        <taxon>Bacteria</taxon>
        <taxon>Bacillati</taxon>
        <taxon>Actinomycetota</taxon>
        <taxon>Actinomycetes</taxon>
        <taxon>Pseudonocardiales</taxon>
        <taxon>Pseudonocardiaceae</taxon>
        <taxon>Pseudonocardia</taxon>
    </lineage>
</organism>
<gene>
    <name evidence="2" type="ORF">KDL28_28155</name>
</gene>
<proteinExistence type="predicted"/>
<keyword evidence="3" id="KW-1185">Reference proteome</keyword>
<accession>A0ABT1A7F2</accession>
<dbReference type="PANTHER" id="PTHR42791">
    <property type="entry name" value="GNAT FAMILY ACETYLTRANSFERASE"/>
    <property type="match status" value="1"/>
</dbReference>
<keyword evidence="2" id="KW-0012">Acyltransferase</keyword>
<evidence type="ECO:0000313" key="2">
    <source>
        <dbReference type="EMBL" id="MCO1658948.1"/>
    </source>
</evidence>
<dbReference type="InterPro" id="IPR016181">
    <property type="entry name" value="Acyl_CoA_acyltransferase"/>
</dbReference>
<dbReference type="PANTHER" id="PTHR42791:SF1">
    <property type="entry name" value="N-ACETYLTRANSFERASE DOMAIN-CONTAINING PROTEIN"/>
    <property type="match status" value="1"/>
</dbReference>
<dbReference type="Proteomes" id="UP001165283">
    <property type="component" value="Unassembled WGS sequence"/>
</dbReference>
<reference evidence="2" key="1">
    <citation type="submission" date="2021-04" db="EMBL/GenBank/DDBJ databases">
        <title>Pseudonocardia sp. nov., isolated from sandy soil of mangrove forest.</title>
        <authorList>
            <person name="Zan Z."/>
            <person name="Huang R."/>
            <person name="Liu W."/>
        </authorList>
    </citation>
    <scope>NUCLEOTIDE SEQUENCE</scope>
    <source>
        <strain evidence="2">S2-4</strain>
    </source>
</reference>
<comment type="caution">
    <text evidence="2">The sequence shown here is derived from an EMBL/GenBank/DDBJ whole genome shotgun (WGS) entry which is preliminary data.</text>
</comment>
<keyword evidence="2" id="KW-0808">Transferase</keyword>
<dbReference type="PROSITE" id="PS51186">
    <property type="entry name" value="GNAT"/>
    <property type="match status" value="1"/>
</dbReference>
<dbReference type="Pfam" id="PF00583">
    <property type="entry name" value="Acetyltransf_1"/>
    <property type="match status" value="1"/>
</dbReference>
<dbReference type="GO" id="GO:0016746">
    <property type="term" value="F:acyltransferase activity"/>
    <property type="evidence" value="ECO:0007669"/>
    <property type="project" value="UniProtKB-KW"/>
</dbReference>
<protein>
    <submittedName>
        <fullName evidence="2">GNAT family N-acetyltransferase</fullName>
        <ecNumber evidence="2">2.3.1.-</ecNumber>
    </submittedName>
</protein>
<dbReference type="InterPro" id="IPR000182">
    <property type="entry name" value="GNAT_dom"/>
</dbReference>
<name>A0ABT1A7F2_9PSEU</name>
<dbReference type="InterPro" id="IPR052523">
    <property type="entry name" value="Trichothecene_AcTrans"/>
</dbReference>
<sequence>MASTTIDSEAAARVLAAAFAEDPLARWLLPGGAAAAAEAVFRPVVRESAAHDELAASADGSAVAVWLPRAPGPAHGVGELPAELPPRLRTFLALIGQRHPRDREHLHLVFLGVAPDAQGRGLGGALLRRRLSRADAEGVPAYLEASSARSRQLYERHGFRDAGDPITLPDGPPLWPMWREPRP</sequence>
<dbReference type="CDD" id="cd04301">
    <property type="entry name" value="NAT_SF"/>
    <property type="match status" value="1"/>
</dbReference>
<evidence type="ECO:0000259" key="1">
    <source>
        <dbReference type="PROSITE" id="PS51186"/>
    </source>
</evidence>
<dbReference type="Gene3D" id="3.40.630.30">
    <property type="match status" value="1"/>
</dbReference>